<dbReference type="RefSeq" id="WP_014297382.1">
    <property type="nucleotide sequence ID" value="NC_016751.1"/>
</dbReference>
<keyword evidence="8" id="KW-1185">Reference proteome</keyword>
<evidence type="ECO:0000259" key="6">
    <source>
        <dbReference type="Pfam" id="PF13145"/>
    </source>
</evidence>
<dbReference type="KEGG" id="mpz:Marpi_1932"/>
<dbReference type="InterPro" id="IPR000297">
    <property type="entry name" value="PPIase_PpiC"/>
</dbReference>
<dbReference type="Proteomes" id="UP000007161">
    <property type="component" value="Chromosome"/>
</dbReference>
<keyword evidence="3" id="KW-0732">Signal</keyword>
<proteinExistence type="predicted"/>
<gene>
    <name evidence="7" type="ordered locus">Marpi_1932</name>
</gene>
<dbReference type="PANTHER" id="PTHR47245">
    <property type="entry name" value="PEPTIDYLPROLYL ISOMERASE"/>
    <property type="match status" value="1"/>
</dbReference>
<comment type="catalytic activity">
    <reaction evidence="1">
        <text>[protein]-peptidylproline (omega=180) = [protein]-peptidylproline (omega=0)</text>
        <dbReference type="Rhea" id="RHEA:16237"/>
        <dbReference type="Rhea" id="RHEA-COMP:10747"/>
        <dbReference type="Rhea" id="RHEA-COMP:10748"/>
        <dbReference type="ChEBI" id="CHEBI:83833"/>
        <dbReference type="ChEBI" id="CHEBI:83834"/>
        <dbReference type="EC" id="5.2.1.8"/>
    </reaction>
</comment>
<evidence type="ECO:0000256" key="3">
    <source>
        <dbReference type="ARBA" id="ARBA00022729"/>
    </source>
</evidence>
<name>H2J6N1_MARPK</name>
<evidence type="ECO:0000313" key="7">
    <source>
        <dbReference type="EMBL" id="AEX86312.1"/>
    </source>
</evidence>
<feature type="domain" description="PpiC" evidence="6">
    <location>
        <begin position="177"/>
        <end position="297"/>
    </location>
</feature>
<dbReference type="InterPro" id="IPR050245">
    <property type="entry name" value="PrsA_foldase"/>
</dbReference>
<protein>
    <recommendedName>
        <fullName evidence="2">peptidylprolyl isomerase</fullName>
        <ecNumber evidence="2">5.2.1.8</ecNumber>
    </recommendedName>
</protein>
<dbReference type="InterPro" id="IPR027304">
    <property type="entry name" value="Trigger_fact/SurA_dom_sf"/>
</dbReference>
<evidence type="ECO:0000313" key="8">
    <source>
        <dbReference type="Proteomes" id="UP000007161"/>
    </source>
</evidence>
<dbReference type="EMBL" id="CP003257">
    <property type="protein sequence ID" value="AEX86312.1"/>
    <property type="molecule type" value="Genomic_DNA"/>
</dbReference>
<dbReference type="SUPFAM" id="SSF109998">
    <property type="entry name" value="Triger factor/SurA peptide-binding domain-like"/>
    <property type="match status" value="1"/>
</dbReference>
<evidence type="ECO:0000256" key="1">
    <source>
        <dbReference type="ARBA" id="ARBA00000971"/>
    </source>
</evidence>
<dbReference type="AlphaFoldDB" id="H2J6N1"/>
<sequence length="346" mass="39887">MKKGLLILMMIVFAIVSVFGVVSYQELEDKTIVKINGEAVNYDYFQSQAKTLELLRGINNLNGEFYKVLVGSKEGNQTIQKYEKMKLDKLSGEILFIQFTEKEKGINLEKEELFNSISNDINNVFKSSGLSEDKIKLYLLSKGFENKEQYIYSIYHEKLYKKAISAIYQYLLENVEVSDEEIKAEYEANKDSYYSPQRATLDLILFKTSEEASLVYQKIIDGYYTYDDVYKTKLESSEATSLTISLEDNTNDLVNQIKSSFPGAILKPMKYSGSIYSLIKIEKKYPKRSLTIDEAKERIINKLKDEKAKKLFDKLVAEEFEKFKSNSTVIINSKYFKGDESNGKNN</sequence>
<dbReference type="STRING" id="443254.Marpi_1932"/>
<dbReference type="eggNOG" id="COG0760">
    <property type="taxonomic scope" value="Bacteria"/>
</dbReference>
<dbReference type="OrthoDB" id="44305at2"/>
<evidence type="ECO:0000256" key="5">
    <source>
        <dbReference type="ARBA" id="ARBA00023235"/>
    </source>
</evidence>
<dbReference type="Pfam" id="PF13145">
    <property type="entry name" value="Rotamase_2"/>
    <property type="match status" value="1"/>
</dbReference>
<dbReference type="Gene3D" id="6.10.140.970">
    <property type="match status" value="1"/>
</dbReference>
<dbReference type="GO" id="GO:0003755">
    <property type="term" value="F:peptidyl-prolyl cis-trans isomerase activity"/>
    <property type="evidence" value="ECO:0007669"/>
    <property type="project" value="UniProtKB-KW"/>
</dbReference>
<dbReference type="HOGENOM" id="CLU_830854_0_0_0"/>
<dbReference type="EC" id="5.2.1.8" evidence="2"/>
<organism evidence="7 8">
    <name type="scientific">Marinitoga piezophila (strain DSM 14283 / JCM 11233 / KA3)</name>
    <dbReference type="NCBI Taxonomy" id="443254"/>
    <lineage>
        <taxon>Bacteria</taxon>
        <taxon>Thermotogati</taxon>
        <taxon>Thermotogota</taxon>
        <taxon>Thermotogae</taxon>
        <taxon>Petrotogales</taxon>
        <taxon>Petrotogaceae</taxon>
        <taxon>Marinitoga</taxon>
    </lineage>
</organism>
<reference evidence="7 8" key="1">
    <citation type="journal article" date="2012" name="J. Bacteriol.">
        <title>Complete Genome Sequence of the Thermophilic, Piezophilic, Heterotrophic Bacterium Marinitoga piezophila KA3.</title>
        <authorList>
            <person name="Lucas S."/>
            <person name="Han J."/>
            <person name="Lapidus A."/>
            <person name="Cheng J.F."/>
            <person name="Goodwin L.A."/>
            <person name="Pitluck S."/>
            <person name="Peters L."/>
            <person name="Mikhailova N."/>
            <person name="Teshima H."/>
            <person name="Detter J.C."/>
            <person name="Han C."/>
            <person name="Tapia R."/>
            <person name="Land M."/>
            <person name="Hauser L."/>
            <person name="Kyrpides N.C."/>
            <person name="Ivanova N."/>
            <person name="Pagani I."/>
            <person name="Vannier P."/>
            <person name="Oger P."/>
            <person name="Bartlett D.H."/>
            <person name="Noll K.M."/>
            <person name="Woyke T."/>
            <person name="Jebbar M."/>
        </authorList>
    </citation>
    <scope>NUCLEOTIDE SEQUENCE [LARGE SCALE GENOMIC DNA]</scope>
    <source>
        <strain evidence="8">DSM 14283 / JCM 11233 / KA3</strain>
    </source>
</reference>
<keyword evidence="4" id="KW-0697">Rotamase</keyword>
<dbReference type="PANTHER" id="PTHR47245:SF1">
    <property type="entry name" value="FOLDASE PROTEIN PRSA"/>
    <property type="match status" value="1"/>
</dbReference>
<reference evidence="8" key="2">
    <citation type="submission" date="2012-01" db="EMBL/GenBank/DDBJ databases">
        <title>Complete sequence of chromosome of Marinitoga piezophila KA3.</title>
        <authorList>
            <person name="Lucas S."/>
            <person name="Han J."/>
            <person name="Lapidus A."/>
            <person name="Cheng J.-F."/>
            <person name="Goodwin L."/>
            <person name="Pitluck S."/>
            <person name="Peters L."/>
            <person name="Mikhailova N."/>
            <person name="Teshima H."/>
            <person name="Detter J.C."/>
            <person name="Han C."/>
            <person name="Tapia R."/>
            <person name="Land M."/>
            <person name="Hauser L."/>
            <person name="Kyrpides N."/>
            <person name="Ivanova N."/>
            <person name="Pagani I."/>
            <person name="Jebbar M."/>
            <person name="Vannier P."/>
            <person name="Oger P."/>
            <person name="Cario A."/>
            <person name="Bartlett D."/>
            <person name="Noll K.M."/>
            <person name="Woyke T."/>
        </authorList>
    </citation>
    <scope>NUCLEOTIDE SEQUENCE [LARGE SCALE GENOMIC DNA]</scope>
    <source>
        <strain evidence="8">DSM 14283 / JCM 11233 / KA3</strain>
    </source>
</reference>
<evidence type="ECO:0000256" key="4">
    <source>
        <dbReference type="ARBA" id="ARBA00023110"/>
    </source>
</evidence>
<evidence type="ECO:0000256" key="2">
    <source>
        <dbReference type="ARBA" id="ARBA00013194"/>
    </source>
</evidence>
<keyword evidence="5" id="KW-0413">Isomerase</keyword>
<accession>H2J6N1</accession>